<dbReference type="SFLD" id="SFLDG01017">
    <property type="entry name" value="Polyprenyl_Transferase_Like"/>
    <property type="match status" value="1"/>
</dbReference>
<dbReference type="GO" id="GO:0046872">
    <property type="term" value="F:metal ion binding"/>
    <property type="evidence" value="ECO:0007669"/>
    <property type="project" value="UniProtKB-KW"/>
</dbReference>
<protein>
    <submittedName>
        <fullName evidence="8">Polyprenyl synthetase family protein</fullName>
    </submittedName>
</protein>
<dbReference type="Gene3D" id="1.10.600.10">
    <property type="entry name" value="Farnesyl Diphosphate Synthase"/>
    <property type="match status" value="1"/>
</dbReference>
<dbReference type="PROSITE" id="PS00723">
    <property type="entry name" value="POLYPRENYL_SYNTHASE_1"/>
    <property type="match status" value="1"/>
</dbReference>
<comment type="similarity">
    <text evidence="2 6">Belongs to the FPP/GGPP synthase family.</text>
</comment>
<dbReference type="InterPro" id="IPR000092">
    <property type="entry name" value="Polyprenyl_synt"/>
</dbReference>
<evidence type="ECO:0000313" key="9">
    <source>
        <dbReference type="Proteomes" id="UP000516230"/>
    </source>
</evidence>
<feature type="region of interest" description="Disordered" evidence="7">
    <location>
        <begin position="1"/>
        <end position="79"/>
    </location>
</feature>
<keyword evidence="3 6" id="KW-0808">Transferase</keyword>
<reference evidence="8 9" key="1">
    <citation type="submission" date="2020-08" db="EMBL/GenBank/DDBJ databases">
        <title>A novel species.</title>
        <authorList>
            <person name="Gao J."/>
        </authorList>
    </citation>
    <scope>NUCLEOTIDE SEQUENCE [LARGE SCALE GENOMIC DNA]</scope>
    <source>
        <strain evidence="8 9">CRPJ-33</strain>
    </source>
</reference>
<feature type="region of interest" description="Disordered" evidence="7">
    <location>
        <begin position="427"/>
        <end position="455"/>
    </location>
</feature>
<dbReference type="GO" id="GO:0004659">
    <property type="term" value="F:prenyltransferase activity"/>
    <property type="evidence" value="ECO:0007669"/>
    <property type="project" value="InterPro"/>
</dbReference>
<organism evidence="8 9">
    <name type="scientific">Streptomyces genisteinicus</name>
    <dbReference type="NCBI Taxonomy" id="2768068"/>
    <lineage>
        <taxon>Bacteria</taxon>
        <taxon>Bacillati</taxon>
        <taxon>Actinomycetota</taxon>
        <taxon>Actinomycetes</taxon>
        <taxon>Kitasatosporales</taxon>
        <taxon>Streptomycetaceae</taxon>
        <taxon>Streptomyces</taxon>
    </lineage>
</organism>
<evidence type="ECO:0000256" key="1">
    <source>
        <dbReference type="ARBA" id="ARBA00001946"/>
    </source>
</evidence>
<dbReference type="KEGG" id="sgj:IAG43_31015"/>
<evidence type="ECO:0000313" key="8">
    <source>
        <dbReference type="EMBL" id="QNP66916.1"/>
    </source>
</evidence>
<accession>A0A7H0I2A0</accession>
<keyword evidence="9" id="KW-1185">Reference proteome</keyword>
<dbReference type="Proteomes" id="UP000516230">
    <property type="component" value="Chromosome"/>
</dbReference>
<dbReference type="GO" id="GO:0008299">
    <property type="term" value="P:isoprenoid biosynthetic process"/>
    <property type="evidence" value="ECO:0007669"/>
    <property type="project" value="InterPro"/>
</dbReference>
<sequence length="455" mass="46825">MPCGHAARTPVPTGRPPQRPGRDGVTGGAPPDVLAGGGTRTEPAGLDGPPGPCGRESGSGGDAFAPPAAAPAPDPDTDTSRAVEQVLRAYLDERVTEAAGVDPVFAHEVAARVRSLVLRGGKRLRARFAWWGWRAGGGSPGTAEARAALRLGSALELIQACALIHDDVMDGSPLRRGAPTLHVDFADLRAASGTGGDHGGYGRAAAILAGDLALAWADDLAADTGAQCAAQSSLLVQWRRMRQEMVAGQYLDMRAQQGAASPEQALRIALLKTALYTVERPLALGAALAGMDGRDAAALGAAGRCAGVAFQLRDDLLGVFGDPAVTGKPSGEDIRGGKPTYLTAVARARLERSGDTDSLRLLQRAVGEPGLGEEDMRRVRDVLEGSGARGATEAEIDRLVRRGREHLARVPLPASVADAVSGLLGTAVGGPPARSPGHAAASRPESMSFVRGEHT</sequence>
<dbReference type="AlphaFoldDB" id="A0A7H0I2A0"/>
<dbReference type="Pfam" id="PF00348">
    <property type="entry name" value="polyprenyl_synt"/>
    <property type="match status" value="1"/>
</dbReference>
<evidence type="ECO:0000256" key="4">
    <source>
        <dbReference type="ARBA" id="ARBA00022723"/>
    </source>
</evidence>
<evidence type="ECO:0000256" key="2">
    <source>
        <dbReference type="ARBA" id="ARBA00006706"/>
    </source>
</evidence>
<keyword evidence="4" id="KW-0479">Metal-binding</keyword>
<dbReference type="InterPro" id="IPR033749">
    <property type="entry name" value="Polyprenyl_synt_CS"/>
</dbReference>
<evidence type="ECO:0000256" key="5">
    <source>
        <dbReference type="ARBA" id="ARBA00022842"/>
    </source>
</evidence>
<name>A0A7H0I2A0_9ACTN</name>
<comment type="cofactor">
    <cofactor evidence="1">
        <name>Mg(2+)</name>
        <dbReference type="ChEBI" id="CHEBI:18420"/>
    </cofactor>
</comment>
<evidence type="ECO:0000256" key="3">
    <source>
        <dbReference type="ARBA" id="ARBA00022679"/>
    </source>
</evidence>
<dbReference type="PANTHER" id="PTHR12001">
    <property type="entry name" value="GERANYLGERANYL PYROPHOSPHATE SYNTHASE"/>
    <property type="match status" value="1"/>
</dbReference>
<dbReference type="SUPFAM" id="SSF48576">
    <property type="entry name" value="Terpenoid synthases"/>
    <property type="match status" value="1"/>
</dbReference>
<dbReference type="SFLD" id="SFLDS00005">
    <property type="entry name" value="Isoprenoid_Synthase_Type_I"/>
    <property type="match status" value="1"/>
</dbReference>
<dbReference type="CDD" id="cd00685">
    <property type="entry name" value="Trans_IPPS_HT"/>
    <property type="match status" value="1"/>
</dbReference>
<dbReference type="PANTHER" id="PTHR12001:SF85">
    <property type="entry name" value="SHORT CHAIN ISOPRENYL DIPHOSPHATE SYNTHASE"/>
    <property type="match status" value="1"/>
</dbReference>
<evidence type="ECO:0000256" key="6">
    <source>
        <dbReference type="RuleBase" id="RU004466"/>
    </source>
</evidence>
<dbReference type="InterPro" id="IPR008949">
    <property type="entry name" value="Isoprenoid_synthase_dom_sf"/>
</dbReference>
<gene>
    <name evidence="8" type="ORF">IAG43_31015</name>
</gene>
<keyword evidence="5" id="KW-0460">Magnesium</keyword>
<evidence type="ECO:0000256" key="7">
    <source>
        <dbReference type="SAM" id="MobiDB-lite"/>
    </source>
</evidence>
<dbReference type="EMBL" id="CP060825">
    <property type="protein sequence ID" value="QNP66916.1"/>
    <property type="molecule type" value="Genomic_DNA"/>
</dbReference>
<proteinExistence type="inferred from homology"/>